<evidence type="ECO:0000256" key="1">
    <source>
        <dbReference type="SAM" id="Coils"/>
    </source>
</evidence>
<feature type="coiled-coil region" evidence="1">
    <location>
        <begin position="208"/>
        <end position="235"/>
    </location>
</feature>
<dbReference type="GO" id="GO:0005886">
    <property type="term" value="C:plasma membrane"/>
    <property type="evidence" value="ECO:0007669"/>
    <property type="project" value="TreeGrafter"/>
</dbReference>
<dbReference type="Proteomes" id="UP000249354">
    <property type="component" value="Unassembled WGS sequence"/>
</dbReference>
<keyword evidence="2" id="KW-0812">Transmembrane</keyword>
<keyword evidence="2" id="KW-1133">Transmembrane helix</keyword>
<reference evidence="3 4" key="2">
    <citation type="submission" date="2018-06" db="EMBL/GenBank/DDBJ databases">
        <title>Metagenomic assembly of (sub)arctic Cyanobacteria and their associated microbiome from non-axenic cultures.</title>
        <authorList>
            <person name="Baurain D."/>
        </authorList>
    </citation>
    <scope>NUCLEOTIDE SEQUENCE [LARGE SCALE GENOMIC DNA]</scope>
    <source>
        <strain evidence="3">ULC129bin1</strain>
    </source>
</reference>
<evidence type="ECO:0000313" key="4">
    <source>
        <dbReference type="Proteomes" id="UP000249354"/>
    </source>
</evidence>
<reference evidence="4" key="1">
    <citation type="submission" date="2018-04" db="EMBL/GenBank/DDBJ databases">
        <authorList>
            <person name="Cornet L."/>
        </authorList>
    </citation>
    <scope>NUCLEOTIDE SEQUENCE [LARGE SCALE GENOMIC DNA]</scope>
</reference>
<proteinExistence type="predicted"/>
<dbReference type="PANTHER" id="PTHR32309:SF13">
    <property type="entry name" value="FERRIC ENTEROBACTIN TRANSPORT PROTEIN FEPE"/>
    <property type="match status" value="1"/>
</dbReference>
<feature type="transmembrane region" description="Helical" evidence="2">
    <location>
        <begin position="438"/>
        <end position="458"/>
    </location>
</feature>
<dbReference type="PANTHER" id="PTHR32309">
    <property type="entry name" value="TYROSINE-PROTEIN KINASE"/>
    <property type="match status" value="1"/>
</dbReference>
<keyword evidence="2" id="KW-0472">Membrane</keyword>
<organism evidence="3 4">
    <name type="scientific">Leptolyngbya foveolarum</name>
    <dbReference type="NCBI Taxonomy" id="47253"/>
    <lineage>
        <taxon>Bacteria</taxon>
        <taxon>Bacillati</taxon>
        <taxon>Cyanobacteriota</taxon>
        <taxon>Cyanophyceae</taxon>
        <taxon>Leptolyngbyales</taxon>
        <taxon>Leptolyngbyaceae</taxon>
        <taxon>Leptolyngbya group</taxon>
        <taxon>Leptolyngbya</taxon>
    </lineage>
</organism>
<dbReference type="EMBL" id="QBMC01000214">
    <property type="protein sequence ID" value="PZO10650.1"/>
    <property type="molecule type" value="Genomic_DNA"/>
</dbReference>
<evidence type="ECO:0000313" key="3">
    <source>
        <dbReference type="EMBL" id="PZO10650.1"/>
    </source>
</evidence>
<feature type="transmembrane region" description="Helical" evidence="2">
    <location>
        <begin position="27"/>
        <end position="48"/>
    </location>
</feature>
<sequence length="476" mass="51568">MTDLSFPQFPPQERTDKIHSQRSKWNYLGLGLLANTLIWGAALAYITLSPKEYKSEFGVKVLTTASDVDVTLPDGLRTSPSSNNSGSAADSRSDYVYLLNSKALKKEAAAQVGMTVADYGDLEVTTNPDSSIIELVVEGESPELAQEKARAMYAALDQTIEDLRKSEVARRERGTREDVDSARLQVTEAQKKLSGYQASSGLNSDSQIDNLASGIEQLRQQYAQALAQERGLDGRVRQLATDINDSSAGAGDAYSLQGDPVYQSQFVEYGSAAAEYADISSQLGDQHPQVVAKRAEVEGLLAAVETRGSFLLGRQVDQKTLTQLAPLSIDPRVAASRGTLFESAVADRASQKGLQSQTTELANQINVLETRLGTLTQNKFEADRLRQDLNTAETRFASSVATLGLSRADIYAIYPPIQIAAEPTLPDEDKYVSPSPTIAVVGALAGSFLATTGLLLLWTNRKDEEMPESVDFPFRA</sequence>
<protein>
    <submittedName>
        <fullName evidence="3">Uncharacterized protein</fullName>
    </submittedName>
</protein>
<name>A0A2W4TVB3_9CYAN</name>
<accession>A0A2W4TVB3</accession>
<dbReference type="GO" id="GO:0004713">
    <property type="term" value="F:protein tyrosine kinase activity"/>
    <property type="evidence" value="ECO:0007669"/>
    <property type="project" value="TreeGrafter"/>
</dbReference>
<dbReference type="InterPro" id="IPR050445">
    <property type="entry name" value="Bact_polysacc_biosynth/exp"/>
</dbReference>
<evidence type="ECO:0000256" key="2">
    <source>
        <dbReference type="SAM" id="Phobius"/>
    </source>
</evidence>
<comment type="caution">
    <text evidence="3">The sequence shown here is derived from an EMBL/GenBank/DDBJ whole genome shotgun (WGS) entry which is preliminary data.</text>
</comment>
<gene>
    <name evidence="3" type="ORF">DCF25_20560</name>
</gene>
<dbReference type="AlphaFoldDB" id="A0A2W4TVB3"/>
<keyword evidence="1" id="KW-0175">Coiled coil</keyword>